<dbReference type="Ensembl" id="ENSOKIT00005109640.1">
    <property type="protein sequence ID" value="ENSOKIP00005102339.1"/>
    <property type="gene ID" value="ENSOKIG00005044937.1"/>
</dbReference>
<evidence type="ECO:0000256" key="13">
    <source>
        <dbReference type="ARBA" id="ARBA00044275"/>
    </source>
</evidence>
<dbReference type="GO" id="GO:0050660">
    <property type="term" value="F:flavin adenine dinucleotide binding"/>
    <property type="evidence" value="ECO:0007669"/>
    <property type="project" value="InterPro"/>
</dbReference>
<keyword evidence="20" id="KW-1185">Reference proteome</keyword>
<reference evidence="19" key="1">
    <citation type="submission" date="2025-08" db="UniProtKB">
        <authorList>
            <consortium name="Ensembl"/>
        </authorList>
    </citation>
    <scope>IDENTIFICATION</scope>
</reference>
<dbReference type="SUPFAM" id="SSF51905">
    <property type="entry name" value="FAD/NAD(P)-binding domain"/>
    <property type="match status" value="1"/>
</dbReference>
<comment type="catalytic activity">
    <reaction evidence="15">
        <text>[thioredoxin]-dithiol + NADP(+) = [thioredoxin]-disulfide + NADPH + H(+)</text>
        <dbReference type="Rhea" id="RHEA:20345"/>
        <dbReference type="Rhea" id="RHEA-COMP:10698"/>
        <dbReference type="Rhea" id="RHEA-COMP:10700"/>
        <dbReference type="ChEBI" id="CHEBI:15378"/>
        <dbReference type="ChEBI" id="CHEBI:29950"/>
        <dbReference type="ChEBI" id="CHEBI:50058"/>
        <dbReference type="ChEBI" id="CHEBI:57783"/>
        <dbReference type="ChEBI" id="CHEBI:58349"/>
        <dbReference type="EC" id="1.8.1.9"/>
    </reaction>
    <physiologicalReaction direction="right-to-left" evidence="15">
        <dbReference type="Rhea" id="RHEA:20347"/>
    </physiologicalReaction>
</comment>
<dbReference type="InterPro" id="IPR046952">
    <property type="entry name" value="GSHR/TRXR-like"/>
</dbReference>
<dbReference type="EC" id="1.8.1.9" evidence="3"/>
<dbReference type="GO" id="GO:0050137">
    <property type="term" value="F:NADPH peroxidase activity"/>
    <property type="evidence" value="ECO:0007669"/>
    <property type="project" value="UniProtKB-EC"/>
</dbReference>
<keyword evidence="9" id="KW-0676">Redox-active center</keyword>
<evidence type="ECO:0000256" key="10">
    <source>
        <dbReference type="ARBA" id="ARBA00044049"/>
    </source>
</evidence>
<feature type="domain" description="Pyridine nucleotide-disulphide oxidoreductase dimerisation" evidence="17">
    <location>
        <begin position="346"/>
        <end position="454"/>
    </location>
</feature>
<dbReference type="GO" id="GO:0004362">
    <property type="term" value="F:glutathione-disulfide reductase (NADPH) activity"/>
    <property type="evidence" value="ECO:0007669"/>
    <property type="project" value="TreeGrafter"/>
</dbReference>
<keyword evidence="4" id="KW-0285">Flavoprotein</keyword>
<dbReference type="GO" id="GO:0004791">
    <property type="term" value="F:thioredoxin-disulfide reductase (NADPH) activity"/>
    <property type="evidence" value="ECO:0007669"/>
    <property type="project" value="UniProtKB-EC"/>
</dbReference>
<feature type="domain" description="FAD/NAD(P)-binding" evidence="18">
    <location>
        <begin position="13"/>
        <end position="242"/>
    </location>
</feature>
<comment type="catalytic activity">
    <reaction evidence="16">
        <text>H2O2 + NADPH + H(+) = NADP(+) + 2 H2O</text>
        <dbReference type="Rhea" id="RHEA:15173"/>
        <dbReference type="ChEBI" id="CHEBI:15377"/>
        <dbReference type="ChEBI" id="CHEBI:15378"/>
        <dbReference type="ChEBI" id="CHEBI:16240"/>
        <dbReference type="ChEBI" id="CHEBI:57783"/>
        <dbReference type="ChEBI" id="CHEBI:58349"/>
        <dbReference type="EC" id="1.11.1.2"/>
    </reaction>
    <physiologicalReaction direction="left-to-right" evidence="16">
        <dbReference type="Rhea" id="RHEA:15174"/>
    </physiologicalReaction>
</comment>
<dbReference type="GO" id="GO:0045454">
    <property type="term" value="P:cell redox homeostasis"/>
    <property type="evidence" value="ECO:0007669"/>
    <property type="project" value="InterPro"/>
</dbReference>
<dbReference type="GO" id="GO:0005829">
    <property type="term" value="C:cytosol"/>
    <property type="evidence" value="ECO:0007669"/>
    <property type="project" value="TreeGrafter"/>
</dbReference>
<evidence type="ECO:0000256" key="1">
    <source>
        <dbReference type="ARBA" id="ARBA00001974"/>
    </source>
</evidence>
<evidence type="ECO:0000256" key="11">
    <source>
        <dbReference type="ARBA" id="ARBA00044068"/>
    </source>
</evidence>
<keyword evidence="8" id="KW-1015">Disulfide bond</keyword>
<evidence type="ECO:0000313" key="19">
    <source>
        <dbReference type="Ensembl" id="ENSOKIP00005102339.1"/>
    </source>
</evidence>
<evidence type="ECO:0000256" key="14">
    <source>
        <dbReference type="ARBA" id="ARBA00045717"/>
    </source>
</evidence>
<evidence type="ECO:0000256" key="16">
    <source>
        <dbReference type="ARBA" id="ARBA00048992"/>
    </source>
</evidence>
<evidence type="ECO:0000259" key="18">
    <source>
        <dbReference type="Pfam" id="PF07992"/>
    </source>
</evidence>
<sequence length="467" mass="51243">MDQTRLPCGQYDYDLLVIGGGSGGLAVAKRGCWSGRRVLVLDLVAPTPKVTKWGLAGSSVNVGSIPRKLLHQASPLGKMFVLLRVHMFCCYVLLWSVVSHGWGEMVEVVQQHVKSVSFELRRELRDSDVTYLNAHGEILVPHIVQVSMGEGLLDRRNISTNGPLTLISLPLSSPVMTCSLCPHSPGRTLIVGGSSEGLECAGFLFGLGLEVTVLVRSHLVPGFDHKRVQKIENHMLVHGVEQIEAGSLKVTAVSTVGRETLICWGFTSTYLAESSRLTVVSAYIFRTGHLTGKISVNEKEQSSVGYVYAMWAVQEGRSLTTALSMQAGRLLCVYVCSHSQCDYSNVPTVMFPPMEYYSTCGLSEENAILKFGEDNVEVYRSYYWPLEWTVPRRDKMLLCVYVCVLSPPQENVVGLHVMGPSAGEVFQGFAVALRCGLIKQQLDTTVRLHPVCAQVSTPVSLPLHCNN</sequence>
<evidence type="ECO:0000256" key="5">
    <source>
        <dbReference type="ARBA" id="ARBA00022827"/>
    </source>
</evidence>
<dbReference type="Pfam" id="PF02852">
    <property type="entry name" value="Pyr_redox_dim"/>
    <property type="match status" value="1"/>
</dbReference>
<dbReference type="GO" id="GO:0034599">
    <property type="term" value="P:cellular response to oxidative stress"/>
    <property type="evidence" value="ECO:0007669"/>
    <property type="project" value="TreeGrafter"/>
</dbReference>
<evidence type="ECO:0000256" key="6">
    <source>
        <dbReference type="ARBA" id="ARBA00022933"/>
    </source>
</evidence>
<name>A0A8C7KFS4_ONCKI</name>
<evidence type="ECO:0000256" key="15">
    <source>
        <dbReference type="ARBA" id="ARBA00047387"/>
    </source>
</evidence>
<reference evidence="19" key="2">
    <citation type="submission" date="2025-09" db="UniProtKB">
        <authorList>
            <consortium name="Ensembl"/>
        </authorList>
    </citation>
    <scope>IDENTIFICATION</scope>
</reference>
<evidence type="ECO:0000256" key="7">
    <source>
        <dbReference type="ARBA" id="ARBA00023002"/>
    </source>
</evidence>
<keyword evidence="5" id="KW-0274">FAD</keyword>
<evidence type="ECO:0000256" key="12">
    <source>
        <dbReference type="ARBA" id="ARBA00044212"/>
    </source>
</evidence>
<evidence type="ECO:0000256" key="2">
    <source>
        <dbReference type="ARBA" id="ARBA00007532"/>
    </source>
</evidence>
<proteinExistence type="inferred from homology"/>
<dbReference type="Pfam" id="PF07992">
    <property type="entry name" value="Pyr_redox_2"/>
    <property type="match status" value="1"/>
</dbReference>
<dbReference type="AlphaFoldDB" id="A0A8C7KFS4"/>
<comment type="function">
    <text evidence="14">Reduces disulfideprotein thioredoxin (Trx) to its dithiol-containing form. Homodimeric flavoprotein involved in the regulation of cellular redox reactions, growth and differentiation. Contains a selenocysteine residue at the C-terminal active site that is essential for catalysis. Also has reductase activity on hydrogen peroxide (H2O2).</text>
</comment>
<evidence type="ECO:0000256" key="8">
    <source>
        <dbReference type="ARBA" id="ARBA00023157"/>
    </source>
</evidence>
<dbReference type="Proteomes" id="UP000694557">
    <property type="component" value="Unassembled WGS sequence"/>
</dbReference>
<dbReference type="InterPro" id="IPR036188">
    <property type="entry name" value="FAD/NAD-bd_sf"/>
</dbReference>
<keyword evidence="7" id="KW-0560">Oxidoreductase</keyword>
<dbReference type="GeneTree" id="ENSGT00940000160180"/>
<dbReference type="InterPro" id="IPR016156">
    <property type="entry name" value="FAD/NAD-linked_Rdtase_dimer_sf"/>
</dbReference>
<dbReference type="PANTHER" id="PTHR42737:SF8">
    <property type="entry name" value="THIOREDOXIN-DISULFIDE REDUCTASE"/>
    <property type="match status" value="1"/>
</dbReference>
<gene>
    <name evidence="19" type="primary">TXNRD1</name>
</gene>
<dbReference type="GO" id="GO:0005739">
    <property type="term" value="C:mitochondrion"/>
    <property type="evidence" value="ECO:0007669"/>
    <property type="project" value="TreeGrafter"/>
</dbReference>
<dbReference type="InterPro" id="IPR023753">
    <property type="entry name" value="FAD/NAD-binding_dom"/>
</dbReference>
<dbReference type="Gene3D" id="3.30.390.30">
    <property type="match status" value="1"/>
</dbReference>
<evidence type="ECO:0000259" key="17">
    <source>
        <dbReference type="Pfam" id="PF02852"/>
    </source>
</evidence>
<dbReference type="PRINTS" id="PR00411">
    <property type="entry name" value="PNDRDTASEI"/>
</dbReference>
<organism evidence="19 20">
    <name type="scientific">Oncorhynchus kisutch</name>
    <name type="common">Coho salmon</name>
    <name type="synonym">Salmo kisutch</name>
    <dbReference type="NCBI Taxonomy" id="8019"/>
    <lineage>
        <taxon>Eukaryota</taxon>
        <taxon>Metazoa</taxon>
        <taxon>Chordata</taxon>
        <taxon>Craniata</taxon>
        <taxon>Vertebrata</taxon>
        <taxon>Euteleostomi</taxon>
        <taxon>Actinopterygii</taxon>
        <taxon>Neopterygii</taxon>
        <taxon>Teleostei</taxon>
        <taxon>Protacanthopterygii</taxon>
        <taxon>Salmoniformes</taxon>
        <taxon>Salmonidae</taxon>
        <taxon>Salmoninae</taxon>
        <taxon>Oncorhynchus</taxon>
    </lineage>
</organism>
<accession>A0A8C7KFS4</accession>
<evidence type="ECO:0000256" key="3">
    <source>
        <dbReference type="ARBA" id="ARBA00012610"/>
    </source>
</evidence>
<keyword evidence="6" id="KW-0712">Selenocysteine</keyword>
<comment type="similarity">
    <text evidence="2">Belongs to the class-I pyridine nucleotide-disulfide oxidoreductase family.</text>
</comment>
<dbReference type="PRINTS" id="PR00368">
    <property type="entry name" value="FADPNR"/>
</dbReference>
<evidence type="ECO:0000256" key="9">
    <source>
        <dbReference type="ARBA" id="ARBA00023284"/>
    </source>
</evidence>
<dbReference type="GO" id="GO:0006749">
    <property type="term" value="P:glutathione metabolic process"/>
    <property type="evidence" value="ECO:0007669"/>
    <property type="project" value="TreeGrafter"/>
</dbReference>
<dbReference type="InterPro" id="IPR004099">
    <property type="entry name" value="Pyr_nucl-diS_OxRdtase_dimer"/>
</dbReference>
<dbReference type="PANTHER" id="PTHR42737">
    <property type="entry name" value="GLUTATHIONE REDUCTASE"/>
    <property type="match status" value="1"/>
</dbReference>
<comment type="cofactor">
    <cofactor evidence="1">
        <name>FAD</name>
        <dbReference type="ChEBI" id="CHEBI:57692"/>
    </cofactor>
</comment>
<evidence type="ECO:0000313" key="20">
    <source>
        <dbReference type="Proteomes" id="UP000694557"/>
    </source>
</evidence>
<dbReference type="SUPFAM" id="SSF55424">
    <property type="entry name" value="FAD/NAD-linked reductases, dimerisation (C-terminal) domain"/>
    <property type="match status" value="1"/>
</dbReference>
<dbReference type="EC" id="1.11.1.2" evidence="10"/>
<protein>
    <recommendedName>
        <fullName evidence="11">Thioredoxin reductase 1, cytoplasmic</fullName>
        <ecNumber evidence="10">1.11.1.2</ecNumber>
        <ecNumber evidence="3">1.8.1.9</ecNumber>
    </recommendedName>
    <alternativeName>
        <fullName evidence="13">Peroxidase TXNRD1</fullName>
    </alternativeName>
    <alternativeName>
        <fullName evidence="12">Thioredoxin reductase TR1</fullName>
    </alternativeName>
</protein>
<dbReference type="Gene3D" id="3.50.50.60">
    <property type="entry name" value="FAD/NAD(P)-binding domain"/>
    <property type="match status" value="2"/>
</dbReference>
<evidence type="ECO:0000256" key="4">
    <source>
        <dbReference type="ARBA" id="ARBA00022630"/>
    </source>
</evidence>